<keyword evidence="2 3" id="KW-0560">Oxidoreductase</keyword>
<protein>
    <submittedName>
        <fullName evidence="3">Glucose 1-dehydrogenase</fullName>
        <ecNumber evidence="3">1.1.1.47</ecNumber>
    </submittedName>
</protein>
<dbReference type="PANTHER" id="PTHR43639:SF1">
    <property type="entry name" value="SHORT-CHAIN DEHYDROGENASE_REDUCTASE FAMILY PROTEIN"/>
    <property type="match status" value="1"/>
</dbReference>
<gene>
    <name evidence="3" type="ORF">SIL87_16460</name>
</gene>
<comment type="similarity">
    <text evidence="1">Belongs to the short-chain dehydrogenases/reductases (SDR) family.</text>
</comment>
<dbReference type="RefSeq" id="WP_319615194.1">
    <property type="nucleotide sequence ID" value="NZ_JAWXYB010000018.1"/>
</dbReference>
<evidence type="ECO:0000313" key="4">
    <source>
        <dbReference type="Proteomes" id="UP001279553"/>
    </source>
</evidence>
<evidence type="ECO:0000256" key="2">
    <source>
        <dbReference type="ARBA" id="ARBA00023002"/>
    </source>
</evidence>
<comment type="caution">
    <text evidence="3">The sequence shown here is derived from an EMBL/GenBank/DDBJ whole genome shotgun (WGS) entry which is preliminary data.</text>
</comment>
<proteinExistence type="inferred from homology"/>
<dbReference type="Pfam" id="PF13561">
    <property type="entry name" value="adh_short_C2"/>
    <property type="match status" value="1"/>
</dbReference>
<dbReference type="FunFam" id="3.40.50.720:FF:000084">
    <property type="entry name" value="Short-chain dehydrogenase reductase"/>
    <property type="match status" value="1"/>
</dbReference>
<evidence type="ECO:0000256" key="1">
    <source>
        <dbReference type="ARBA" id="ARBA00006484"/>
    </source>
</evidence>
<keyword evidence="4" id="KW-1185">Reference proteome</keyword>
<dbReference type="NCBIfam" id="NF005559">
    <property type="entry name" value="PRK07231.1"/>
    <property type="match status" value="1"/>
</dbReference>
<accession>A0AAW9DTL7</accession>
<dbReference type="AlphaFoldDB" id="A0AAW9DTL7"/>
<dbReference type="InterPro" id="IPR002347">
    <property type="entry name" value="SDR_fam"/>
</dbReference>
<dbReference type="PRINTS" id="PR00081">
    <property type="entry name" value="GDHRDH"/>
</dbReference>
<dbReference type="EC" id="1.1.1.47" evidence="3"/>
<evidence type="ECO:0000313" key="3">
    <source>
        <dbReference type="EMBL" id="MDX5932350.1"/>
    </source>
</evidence>
<dbReference type="InterPro" id="IPR036291">
    <property type="entry name" value="NAD(P)-bd_dom_sf"/>
</dbReference>
<dbReference type="SUPFAM" id="SSF51735">
    <property type="entry name" value="NAD(P)-binding Rossmann-fold domains"/>
    <property type="match status" value="1"/>
</dbReference>
<dbReference type="Proteomes" id="UP001279553">
    <property type="component" value="Unassembled WGS sequence"/>
</dbReference>
<dbReference type="PRINTS" id="PR00080">
    <property type="entry name" value="SDRFAMILY"/>
</dbReference>
<sequence>MAPNPASRRLAGQRALVTGGATGIGRAIAERFAAEGAGVTITHLPDDGDAAAVLAALRAINPEGAHAAEPADVTDHAAMDAVVARAIALTGRLDTLVNNAGIQYEQSSEQFDPERFARVIAVNLTAVAHLSARVLAHMAEHRRGTIVNISSVHQTVPKPGFLAYSASKGAIGNITRTLALEFAGRGIRVNAVAPGATITPMNASWTDDAERRHAVESHIPMGRAAEAAEIAAVAAFLASDDASYVTGQTLYVCGGLSLHTEFARNWTT</sequence>
<reference evidence="3 4" key="1">
    <citation type="submission" date="2023-11" db="EMBL/GenBank/DDBJ databases">
        <title>MicrobeMod: A computational toolkit for identifying prokaryotic methylation and restriction-modification with nanopore sequencing.</title>
        <authorList>
            <person name="Crits-Christoph A."/>
            <person name="Kang S.C."/>
            <person name="Lee H."/>
            <person name="Ostrov N."/>
        </authorList>
    </citation>
    <scope>NUCLEOTIDE SEQUENCE [LARGE SCALE GENOMIC DNA]</scope>
    <source>
        <strain evidence="3 4">DSMZ 700</strain>
    </source>
</reference>
<dbReference type="GO" id="GO:0047936">
    <property type="term" value="F:glucose 1-dehydrogenase [NAD(P)+] activity"/>
    <property type="evidence" value="ECO:0007669"/>
    <property type="project" value="UniProtKB-EC"/>
</dbReference>
<dbReference type="InterPro" id="IPR020904">
    <property type="entry name" value="Sc_DH/Rdtase_CS"/>
</dbReference>
<organism evidence="3 4">
    <name type="scientific">Acidiphilium acidophilum</name>
    <name type="common">Thiobacillus acidophilus</name>
    <dbReference type="NCBI Taxonomy" id="76588"/>
    <lineage>
        <taxon>Bacteria</taxon>
        <taxon>Pseudomonadati</taxon>
        <taxon>Pseudomonadota</taxon>
        <taxon>Alphaproteobacteria</taxon>
        <taxon>Acetobacterales</taxon>
        <taxon>Acidocellaceae</taxon>
        <taxon>Acidiphilium</taxon>
    </lineage>
</organism>
<dbReference type="Gene3D" id="3.40.50.720">
    <property type="entry name" value="NAD(P)-binding Rossmann-like Domain"/>
    <property type="match status" value="1"/>
</dbReference>
<dbReference type="PANTHER" id="PTHR43639">
    <property type="entry name" value="OXIDOREDUCTASE, SHORT-CHAIN DEHYDROGENASE/REDUCTASE FAMILY (AFU_ORTHOLOGUE AFUA_5G02870)"/>
    <property type="match status" value="1"/>
</dbReference>
<dbReference type="PROSITE" id="PS00061">
    <property type="entry name" value="ADH_SHORT"/>
    <property type="match status" value="1"/>
</dbReference>
<name>A0AAW9DTL7_ACIAO</name>
<dbReference type="EMBL" id="JAWXYB010000018">
    <property type="protein sequence ID" value="MDX5932350.1"/>
    <property type="molecule type" value="Genomic_DNA"/>
</dbReference>